<evidence type="ECO:0000256" key="1">
    <source>
        <dbReference type="ARBA" id="ARBA00004141"/>
    </source>
</evidence>
<dbReference type="SUPFAM" id="SSF81321">
    <property type="entry name" value="Family A G protein-coupled receptor-like"/>
    <property type="match status" value="1"/>
</dbReference>
<feature type="transmembrane region" description="Helical" evidence="10">
    <location>
        <begin position="66"/>
        <end position="87"/>
    </location>
</feature>
<comment type="similarity">
    <text evidence="8">Belongs to the G-protein coupled receptor 1 family.</text>
</comment>
<dbReference type="AlphaFoldDB" id="A0ABD3VTH9"/>
<keyword evidence="7 8" id="KW-0807">Transducer</keyword>
<keyword evidence="5 10" id="KW-0472">Membrane</keyword>
<keyword evidence="3 10" id="KW-1133">Transmembrane helix</keyword>
<dbReference type="PANTHER" id="PTHR24238">
    <property type="entry name" value="G-PROTEIN COUPLED RECEPTOR"/>
    <property type="match status" value="1"/>
</dbReference>
<evidence type="ECO:0000256" key="7">
    <source>
        <dbReference type="ARBA" id="ARBA00023224"/>
    </source>
</evidence>
<evidence type="ECO:0000256" key="2">
    <source>
        <dbReference type="ARBA" id="ARBA00022692"/>
    </source>
</evidence>
<name>A0ABD3VTH9_SINWO</name>
<evidence type="ECO:0000256" key="8">
    <source>
        <dbReference type="RuleBase" id="RU000688"/>
    </source>
</evidence>
<dbReference type="Gene3D" id="1.20.1070.10">
    <property type="entry name" value="Rhodopsin 7-helix transmembrane proteins"/>
    <property type="match status" value="1"/>
</dbReference>
<evidence type="ECO:0000313" key="13">
    <source>
        <dbReference type="Proteomes" id="UP001634394"/>
    </source>
</evidence>
<feature type="transmembrane region" description="Helical" evidence="10">
    <location>
        <begin position="143"/>
        <end position="163"/>
    </location>
</feature>
<dbReference type="InterPro" id="IPR017452">
    <property type="entry name" value="GPCR_Rhodpsn_7TM"/>
</dbReference>
<dbReference type="PROSITE" id="PS00237">
    <property type="entry name" value="G_PROTEIN_RECEP_F1_1"/>
    <property type="match status" value="1"/>
</dbReference>
<evidence type="ECO:0000256" key="6">
    <source>
        <dbReference type="ARBA" id="ARBA00023170"/>
    </source>
</evidence>
<feature type="transmembrane region" description="Helical" evidence="10">
    <location>
        <begin position="371"/>
        <end position="396"/>
    </location>
</feature>
<protein>
    <recommendedName>
        <fullName evidence="11">G-protein coupled receptors family 1 profile domain-containing protein</fullName>
    </recommendedName>
</protein>
<feature type="domain" description="G-protein coupled receptors family 1 profile" evidence="11">
    <location>
        <begin position="45"/>
        <end position="393"/>
    </location>
</feature>
<dbReference type="InterPro" id="IPR000276">
    <property type="entry name" value="GPCR_Rhodpsn"/>
</dbReference>
<organism evidence="12 13">
    <name type="scientific">Sinanodonta woodiana</name>
    <name type="common">Chinese pond mussel</name>
    <name type="synonym">Anodonta woodiana</name>
    <dbReference type="NCBI Taxonomy" id="1069815"/>
    <lineage>
        <taxon>Eukaryota</taxon>
        <taxon>Metazoa</taxon>
        <taxon>Spiralia</taxon>
        <taxon>Lophotrochozoa</taxon>
        <taxon>Mollusca</taxon>
        <taxon>Bivalvia</taxon>
        <taxon>Autobranchia</taxon>
        <taxon>Heteroconchia</taxon>
        <taxon>Palaeoheterodonta</taxon>
        <taxon>Unionida</taxon>
        <taxon>Unionoidea</taxon>
        <taxon>Unionidae</taxon>
        <taxon>Unioninae</taxon>
        <taxon>Sinanodonta</taxon>
    </lineage>
</organism>
<dbReference type="PANTHER" id="PTHR24238:SF47">
    <property type="entry name" value="ECDYSTEROIDS_DOPAMINE RECEPTOR-RELATED"/>
    <property type="match status" value="1"/>
</dbReference>
<dbReference type="PRINTS" id="PR00237">
    <property type="entry name" value="GPCRRHODOPSN"/>
</dbReference>
<comment type="caution">
    <text evidence="12">The sequence shown here is derived from an EMBL/GenBank/DDBJ whole genome shotgun (WGS) entry which is preliminary data.</text>
</comment>
<accession>A0ABD3VTH9</accession>
<keyword evidence="13" id="KW-1185">Reference proteome</keyword>
<sequence length="421" mass="47639">MDNETSTISSSSKYESLDHLNARYSKALLPLTVFLAVLAVIGVVGNIIVIIVFSISRDYRNSNFKIFVLCLAVVDLITCVSLIPAEVAKHIHYFSFESEAACKLKCYFNVFGSGSAALTLTLISIDRFRKVYQPMKRQMWPSLALKLCLGCILFSIVLSWPAAQMCGIESAPMKNLYGGHTVVYLCGAEKKFQKSVWREVYKYVLFILQGIVSIACIFMYIMIGRVIVKNWGAHTVGNSLRFDSSSRSFDSSLKESVVNEIILGPEDVKTSSTGVPNEAEKQQEQQQPKKTLRKQSSVFSNFSSSGRRMSSIDATAKRRMLNRQTSGFGFRNFPYKTLIWFILTVIFIVTYCIYCGLSIKVTMVFNLSPGGFALFAFFFRLYFLNNVANPIIYAFLDIRFRRSCKKIFVMVKRCNFCGRKN</sequence>
<comment type="subcellular location">
    <subcellularLocation>
        <location evidence="1">Membrane</location>
        <topology evidence="1">Multi-pass membrane protein</topology>
    </subcellularLocation>
</comment>
<proteinExistence type="inferred from homology"/>
<evidence type="ECO:0000313" key="12">
    <source>
        <dbReference type="EMBL" id="KAL3864660.1"/>
    </source>
</evidence>
<feature type="transmembrane region" description="Helical" evidence="10">
    <location>
        <begin position="338"/>
        <end position="359"/>
    </location>
</feature>
<dbReference type="Proteomes" id="UP001634394">
    <property type="component" value="Unassembled WGS sequence"/>
</dbReference>
<feature type="transmembrane region" description="Helical" evidence="10">
    <location>
        <begin position="27"/>
        <end position="54"/>
    </location>
</feature>
<evidence type="ECO:0000259" key="11">
    <source>
        <dbReference type="PROSITE" id="PS50262"/>
    </source>
</evidence>
<feature type="transmembrane region" description="Helical" evidence="10">
    <location>
        <begin position="200"/>
        <end position="223"/>
    </location>
</feature>
<dbReference type="EMBL" id="JBJQND010000010">
    <property type="protein sequence ID" value="KAL3864660.1"/>
    <property type="molecule type" value="Genomic_DNA"/>
</dbReference>
<evidence type="ECO:0000256" key="10">
    <source>
        <dbReference type="SAM" id="Phobius"/>
    </source>
</evidence>
<reference evidence="12 13" key="1">
    <citation type="submission" date="2024-11" db="EMBL/GenBank/DDBJ databases">
        <title>Chromosome-level genome assembly of the freshwater bivalve Anodonta woodiana.</title>
        <authorList>
            <person name="Chen X."/>
        </authorList>
    </citation>
    <scope>NUCLEOTIDE SEQUENCE [LARGE SCALE GENOMIC DNA]</scope>
    <source>
        <strain evidence="12">MN2024</strain>
        <tissue evidence="12">Gills</tissue>
    </source>
</reference>
<keyword evidence="6 8" id="KW-0675">Receptor</keyword>
<evidence type="ECO:0000256" key="3">
    <source>
        <dbReference type="ARBA" id="ARBA00022989"/>
    </source>
</evidence>
<feature type="compositionally biased region" description="Low complexity" evidence="9">
    <location>
        <begin position="296"/>
        <end position="311"/>
    </location>
</feature>
<feature type="region of interest" description="Disordered" evidence="9">
    <location>
        <begin position="267"/>
        <end position="311"/>
    </location>
</feature>
<dbReference type="GO" id="GO:0004930">
    <property type="term" value="F:G protein-coupled receptor activity"/>
    <property type="evidence" value="ECO:0007669"/>
    <property type="project" value="UniProtKB-KW"/>
</dbReference>
<gene>
    <name evidence="12" type="ORF">ACJMK2_006324</name>
</gene>
<dbReference type="PROSITE" id="PS50262">
    <property type="entry name" value="G_PROTEIN_RECEP_F1_2"/>
    <property type="match status" value="1"/>
</dbReference>
<evidence type="ECO:0000256" key="9">
    <source>
        <dbReference type="SAM" id="MobiDB-lite"/>
    </source>
</evidence>
<evidence type="ECO:0000256" key="4">
    <source>
        <dbReference type="ARBA" id="ARBA00023040"/>
    </source>
</evidence>
<dbReference type="GO" id="GO:0016020">
    <property type="term" value="C:membrane"/>
    <property type="evidence" value="ECO:0007669"/>
    <property type="project" value="UniProtKB-SubCell"/>
</dbReference>
<dbReference type="Pfam" id="PF00001">
    <property type="entry name" value="7tm_1"/>
    <property type="match status" value="1"/>
</dbReference>
<dbReference type="CDD" id="cd00637">
    <property type="entry name" value="7tm_classA_rhodopsin-like"/>
    <property type="match status" value="1"/>
</dbReference>
<keyword evidence="4 8" id="KW-0297">G-protein coupled receptor</keyword>
<keyword evidence="2 8" id="KW-0812">Transmembrane</keyword>
<feature type="transmembrane region" description="Helical" evidence="10">
    <location>
        <begin position="107"/>
        <end position="123"/>
    </location>
</feature>
<evidence type="ECO:0000256" key="5">
    <source>
        <dbReference type="ARBA" id="ARBA00023136"/>
    </source>
</evidence>